<evidence type="ECO:0000313" key="1">
    <source>
        <dbReference type="EMBL" id="KYP42699.1"/>
    </source>
</evidence>
<keyword evidence="2" id="KW-1185">Reference proteome</keyword>
<sequence>MNHIEFDCHCVRDEILRNCIRTSYVSSQAQLADLFTKALGLTQFSSLLCKLGIYSLHAPT</sequence>
<accession>A0A151RJG3</accession>
<reference evidence="1" key="1">
    <citation type="journal article" date="2012" name="Nat. Biotechnol.">
        <title>Draft genome sequence of pigeonpea (Cajanus cajan), an orphan legume crop of resource-poor farmers.</title>
        <authorList>
            <person name="Varshney R.K."/>
            <person name="Chen W."/>
            <person name="Li Y."/>
            <person name="Bharti A.K."/>
            <person name="Saxena R.K."/>
            <person name="Schlueter J.A."/>
            <person name="Donoghue M.T."/>
            <person name="Azam S."/>
            <person name="Fan G."/>
            <person name="Whaley A.M."/>
            <person name="Farmer A.D."/>
            <person name="Sheridan J."/>
            <person name="Iwata A."/>
            <person name="Tuteja R."/>
            <person name="Penmetsa R.V."/>
            <person name="Wu W."/>
            <person name="Upadhyaya H.D."/>
            <person name="Yang S.P."/>
            <person name="Shah T."/>
            <person name="Saxena K.B."/>
            <person name="Michael T."/>
            <person name="McCombie W.R."/>
            <person name="Yang B."/>
            <person name="Zhang G."/>
            <person name="Yang H."/>
            <person name="Wang J."/>
            <person name="Spillane C."/>
            <person name="Cook D.R."/>
            <person name="May G.D."/>
            <person name="Xu X."/>
            <person name="Jackson S.A."/>
        </authorList>
    </citation>
    <scope>NUCLEOTIDE SEQUENCE [LARGE SCALE GENOMIC DNA]</scope>
</reference>
<name>A0A151RJG3_CAJCA</name>
<evidence type="ECO:0008006" key="3">
    <source>
        <dbReference type="Google" id="ProtNLM"/>
    </source>
</evidence>
<evidence type="ECO:0000313" key="2">
    <source>
        <dbReference type="Proteomes" id="UP000075243"/>
    </source>
</evidence>
<dbReference type="EMBL" id="KQ483704">
    <property type="protein sequence ID" value="KYP42699.1"/>
    <property type="molecule type" value="Genomic_DNA"/>
</dbReference>
<gene>
    <name evidence="1" type="ORF">KK1_035885</name>
</gene>
<dbReference type="Proteomes" id="UP000075243">
    <property type="component" value="Unassembled WGS sequence"/>
</dbReference>
<protein>
    <recommendedName>
        <fullName evidence="3">Copia protein</fullName>
    </recommendedName>
</protein>
<dbReference type="Gramene" id="C.cajan_35942.t">
    <property type="protein sequence ID" value="C.cajan_35942.t.cds1"/>
    <property type="gene ID" value="C.cajan_35942"/>
</dbReference>
<organism evidence="1 2">
    <name type="scientific">Cajanus cajan</name>
    <name type="common">Pigeon pea</name>
    <name type="synonym">Cajanus indicus</name>
    <dbReference type="NCBI Taxonomy" id="3821"/>
    <lineage>
        <taxon>Eukaryota</taxon>
        <taxon>Viridiplantae</taxon>
        <taxon>Streptophyta</taxon>
        <taxon>Embryophyta</taxon>
        <taxon>Tracheophyta</taxon>
        <taxon>Spermatophyta</taxon>
        <taxon>Magnoliopsida</taxon>
        <taxon>eudicotyledons</taxon>
        <taxon>Gunneridae</taxon>
        <taxon>Pentapetalae</taxon>
        <taxon>rosids</taxon>
        <taxon>fabids</taxon>
        <taxon>Fabales</taxon>
        <taxon>Fabaceae</taxon>
        <taxon>Papilionoideae</taxon>
        <taxon>50 kb inversion clade</taxon>
        <taxon>NPAAA clade</taxon>
        <taxon>indigoferoid/millettioid clade</taxon>
        <taxon>Phaseoleae</taxon>
        <taxon>Cajanus</taxon>
    </lineage>
</organism>
<proteinExistence type="predicted"/>
<dbReference type="AlphaFoldDB" id="A0A151RJG3"/>